<dbReference type="GO" id="GO:0005789">
    <property type="term" value="C:endoplasmic reticulum membrane"/>
    <property type="evidence" value="ECO:0007669"/>
    <property type="project" value="TreeGrafter"/>
</dbReference>
<dbReference type="PANTHER" id="PTHR45919:SF1">
    <property type="entry name" value="GDP-MAN:MAN(3)GLCNAC(2)-PP-DOL ALPHA-1,2-MANNOSYLTRANSFERASE"/>
    <property type="match status" value="1"/>
</dbReference>
<keyword evidence="2" id="KW-1185">Reference proteome</keyword>
<reference evidence="1 2" key="1">
    <citation type="journal article" date="2012" name="Nature">
        <title>Repeated polyploidization of Gossypium genomes and the evolution of spinnable cotton fibres.</title>
        <authorList>
            <person name="Paterson A.H."/>
            <person name="Wendel J.F."/>
            <person name="Gundlach H."/>
            <person name="Guo H."/>
            <person name="Jenkins J."/>
            <person name="Jin D."/>
            <person name="Llewellyn D."/>
            <person name="Showmaker K.C."/>
            <person name="Shu S."/>
            <person name="Udall J."/>
            <person name="Yoo M.J."/>
            <person name="Byers R."/>
            <person name="Chen W."/>
            <person name="Doron-Faigenboim A."/>
            <person name="Duke M.V."/>
            <person name="Gong L."/>
            <person name="Grimwood J."/>
            <person name="Grover C."/>
            <person name="Grupp K."/>
            <person name="Hu G."/>
            <person name="Lee T.H."/>
            <person name="Li J."/>
            <person name="Lin L."/>
            <person name="Liu T."/>
            <person name="Marler B.S."/>
            <person name="Page J.T."/>
            <person name="Roberts A.W."/>
            <person name="Romanel E."/>
            <person name="Sanders W.S."/>
            <person name="Szadkowski E."/>
            <person name="Tan X."/>
            <person name="Tang H."/>
            <person name="Xu C."/>
            <person name="Wang J."/>
            <person name="Wang Z."/>
            <person name="Zhang D."/>
            <person name="Zhang L."/>
            <person name="Ashrafi H."/>
            <person name="Bedon F."/>
            <person name="Bowers J.E."/>
            <person name="Brubaker C.L."/>
            <person name="Chee P.W."/>
            <person name="Das S."/>
            <person name="Gingle A.R."/>
            <person name="Haigler C.H."/>
            <person name="Harker D."/>
            <person name="Hoffmann L.V."/>
            <person name="Hovav R."/>
            <person name="Jones D.C."/>
            <person name="Lemke C."/>
            <person name="Mansoor S."/>
            <person name="ur Rahman M."/>
            <person name="Rainville L.N."/>
            <person name="Rambani A."/>
            <person name="Reddy U.K."/>
            <person name="Rong J.K."/>
            <person name="Saranga Y."/>
            <person name="Scheffler B.E."/>
            <person name="Scheffler J.A."/>
            <person name="Stelly D.M."/>
            <person name="Triplett B.A."/>
            <person name="Van Deynze A."/>
            <person name="Vaslin M.F."/>
            <person name="Waghmare V.N."/>
            <person name="Walford S.A."/>
            <person name="Wright R.J."/>
            <person name="Zaki E.A."/>
            <person name="Zhang T."/>
            <person name="Dennis E.S."/>
            <person name="Mayer K.F."/>
            <person name="Peterson D.G."/>
            <person name="Rokhsar D.S."/>
            <person name="Wang X."/>
            <person name="Schmutz J."/>
        </authorList>
    </citation>
    <scope>NUCLEOTIDE SEQUENCE [LARGE SCALE GENOMIC DNA]</scope>
</reference>
<sequence>MLDKDGYVSETNATNIALPLERSVETPKIISVAQFRPEKELQEYMAVISYQFTVCISVVEYMAAGAIPIAHNSAGPKMDIVLDEDGHKQDFLLKM</sequence>
<organism evidence="1 2">
    <name type="scientific">Gossypium raimondii</name>
    <name type="common">Peruvian cotton</name>
    <name type="synonym">Gossypium klotzschianum subsp. raimondii</name>
    <dbReference type="NCBI Taxonomy" id="29730"/>
    <lineage>
        <taxon>Eukaryota</taxon>
        <taxon>Viridiplantae</taxon>
        <taxon>Streptophyta</taxon>
        <taxon>Embryophyta</taxon>
        <taxon>Tracheophyta</taxon>
        <taxon>Spermatophyta</taxon>
        <taxon>Magnoliopsida</taxon>
        <taxon>eudicotyledons</taxon>
        <taxon>Gunneridae</taxon>
        <taxon>Pentapetalae</taxon>
        <taxon>rosids</taxon>
        <taxon>malvids</taxon>
        <taxon>Malvales</taxon>
        <taxon>Malvaceae</taxon>
        <taxon>Malvoideae</taxon>
        <taxon>Gossypium</taxon>
    </lineage>
</organism>
<proteinExistence type="predicted"/>
<dbReference type="Gramene" id="KJB76237">
    <property type="protein sequence ID" value="KJB76237"/>
    <property type="gene ID" value="B456_012G079400"/>
</dbReference>
<dbReference type="PANTHER" id="PTHR45919">
    <property type="entry name" value="GDP-MAN:MAN(3)GLCNAC(2)-PP-DOL ALPHA-1,2-MANNOSYLTRANSFERASE"/>
    <property type="match status" value="1"/>
</dbReference>
<dbReference type="STRING" id="29730.A0A0D2RZI9"/>
<dbReference type="AlphaFoldDB" id="A0A0D2RZI9"/>
<protein>
    <submittedName>
        <fullName evidence="1">Uncharacterized protein</fullName>
    </submittedName>
</protein>
<dbReference type="GO" id="GO:0004377">
    <property type="term" value="F:GDP-Man:Man(3)GlcNAc(2)-PP-Dol alpha-1,2-mannosyltransferase activity"/>
    <property type="evidence" value="ECO:0007669"/>
    <property type="project" value="InterPro"/>
</dbReference>
<evidence type="ECO:0000313" key="2">
    <source>
        <dbReference type="Proteomes" id="UP000032304"/>
    </source>
</evidence>
<dbReference type="EMBL" id="CM001751">
    <property type="protein sequence ID" value="KJB76237.1"/>
    <property type="molecule type" value="Genomic_DNA"/>
</dbReference>
<dbReference type="GO" id="GO:0006487">
    <property type="term" value="P:protein N-linked glycosylation"/>
    <property type="evidence" value="ECO:0007669"/>
    <property type="project" value="TreeGrafter"/>
</dbReference>
<accession>A0A0D2RZI9</accession>
<dbReference type="Proteomes" id="UP000032304">
    <property type="component" value="Chromosome 12"/>
</dbReference>
<dbReference type="eggNOG" id="KOG1387">
    <property type="taxonomic scope" value="Eukaryota"/>
</dbReference>
<evidence type="ECO:0000313" key="1">
    <source>
        <dbReference type="EMBL" id="KJB76237.1"/>
    </source>
</evidence>
<name>A0A0D2RZI9_GOSRA</name>
<dbReference type="InterPro" id="IPR038013">
    <property type="entry name" value="ALG11"/>
</dbReference>
<gene>
    <name evidence="1" type="ORF">B456_012G079400</name>
</gene>